<feature type="transmembrane region" description="Helical" evidence="17">
    <location>
        <begin position="20"/>
        <end position="44"/>
    </location>
</feature>
<organism evidence="20">
    <name type="scientific">Plodia interpunctella</name>
    <name type="common">Indianmeal moth</name>
    <dbReference type="NCBI Taxonomy" id="58824"/>
    <lineage>
        <taxon>Eukaryota</taxon>
        <taxon>Metazoa</taxon>
        <taxon>Ecdysozoa</taxon>
        <taxon>Arthropoda</taxon>
        <taxon>Hexapoda</taxon>
        <taxon>Insecta</taxon>
        <taxon>Pterygota</taxon>
        <taxon>Neoptera</taxon>
        <taxon>Endopterygota</taxon>
        <taxon>Lepidoptera</taxon>
        <taxon>Glossata</taxon>
        <taxon>Ditrysia</taxon>
        <taxon>Pyraloidea</taxon>
        <taxon>Pyralidae</taxon>
        <taxon>Phycitinae</taxon>
        <taxon>Plodia</taxon>
    </lineage>
</organism>
<dbReference type="GO" id="GO:0042773">
    <property type="term" value="P:ATP synthesis coupled electron transport"/>
    <property type="evidence" value="ECO:0007669"/>
    <property type="project" value="InterPro"/>
</dbReference>
<reference evidence="20" key="1">
    <citation type="submission" date="2015-01" db="EMBL/GenBank/DDBJ databases">
        <title>The complete mitochondrial genome of the Indian meal moth, Plodia interpunctella (Lepidoptera, Pyralidae).</title>
        <authorList>
            <person name="Liu Q.-N."/>
        </authorList>
    </citation>
    <scope>NUCLEOTIDE SEQUENCE</scope>
</reference>
<keyword evidence="11 17" id="KW-1133">Transmembrane helix</keyword>
<dbReference type="EMBL" id="KP729178">
    <property type="protein sequence ID" value="AKM22518.1"/>
    <property type="molecule type" value="Genomic_DNA"/>
</dbReference>
<evidence type="ECO:0000256" key="13">
    <source>
        <dbReference type="ARBA" id="ARBA00023075"/>
    </source>
</evidence>
<keyword evidence="15 17" id="KW-0472">Membrane</keyword>
<feature type="transmembrane region" description="Helical" evidence="17">
    <location>
        <begin position="84"/>
        <end position="104"/>
    </location>
</feature>
<feature type="domain" description="NADH:quinone oxidoreductase/Mrp antiporter transmembrane" evidence="18">
    <location>
        <begin position="106"/>
        <end position="390"/>
    </location>
</feature>
<evidence type="ECO:0000256" key="15">
    <source>
        <dbReference type="ARBA" id="ARBA00023136"/>
    </source>
</evidence>
<proteinExistence type="inferred from homology"/>
<evidence type="ECO:0000256" key="17">
    <source>
        <dbReference type="RuleBase" id="RU003297"/>
    </source>
</evidence>
<evidence type="ECO:0000256" key="1">
    <source>
        <dbReference type="ARBA" id="ARBA00003257"/>
    </source>
</evidence>
<dbReference type="GO" id="GO:0015990">
    <property type="term" value="P:electron transport coupled proton transport"/>
    <property type="evidence" value="ECO:0007669"/>
    <property type="project" value="TreeGrafter"/>
</dbReference>
<accession>A0A109NT17</accession>
<evidence type="ECO:0000256" key="2">
    <source>
        <dbReference type="ARBA" id="ARBA00004225"/>
    </source>
</evidence>
<sequence>MMKFLVMIMFMIPLCLKKQLFWMVQMMLFLMMFLFTNLTVFLGSYCNLSYMYSCDMLSYGLILLSIWICILMIMASENLYKMNFYVEFFIFNLIFLLLMLFLTFSSMNLFMFYLYFEGSLIPTLMLIIGWGYQPERIQAGMYLLFYTLFVSLPLLMGIFYIFNYSNFMMMYYMKFLNFEYYLLYLSMIMAFLVKMPMYFVHLWLPKAHVEAPVSGSMILAGIMLKLGGYGLLRVMVLMQKMSLKFNFIWVVISLLGGFYISLKCFSQIDIKSLIAYSSVAHMSLVIGGIMTMNYWGYMGSYVLMIGHGLCSSGMFCLANINYERLHSRSLYINKGMMNFMPSMSMWWFLLLSSNMAAPPSLNLVGEISLINSLVSWSWITMIMLMMISFFSAGYSLYLYSYTQHGKYYIGIYSFYMGVSREYLLLLLHWLPLNIMILKVDYMMIWV</sequence>
<feature type="transmembrane region" description="Helical" evidence="17">
    <location>
        <begin position="56"/>
        <end position="75"/>
    </location>
</feature>
<comment type="catalytic activity">
    <reaction evidence="16 17">
        <text>a ubiquinone + NADH + 5 H(+)(in) = a ubiquinol + NAD(+) + 4 H(+)(out)</text>
        <dbReference type="Rhea" id="RHEA:29091"/>
        <dbReference type="Rhea" id="RHEA-COMP:9565"/>
        <dbReference type="Rhea" id="RHEA-COMP:9566"/>
        <dbReference type="ChEBI" id="CHEBI:15378"/>
        <dbReference type="ChEBI" id="CHEBI:16389"/>
        <dbReference type="ChEBI" id="CHEBI:17976"/>
        <dbReference type="ChEBI" id="CHEBI:57540"/>
        <dbReference type="ChEBI" id="CHEBI:57945"/>
        <dbReference type="EC" id="7.1.1.2"/>
    </reaction>
</comment>
<feature type="transmembrane region" description="Helical" evidence="17">
    <location>
        <begin position="376"/>
        <end position="401"/>
    </location>
</feature>
<dbReference type="Pfam" id="PF01059">
    <property type="entry name" value="Oxidored_q5_N"/>
    <property type="match status" value="1"/>
</dbReference>
<dbReference type="PANTHER" id="PTHR43507:SF20">
    <property type="entry name" value="NADH-UBIQUINONE OXIDOREDUCTASE CHAIN 4"/>
    <property type="match status" value="1"/>
</dbReference>
<evidence type="ECO:0000256" key="8">
    <source>
        <dbReference type="ARBA" id="ARBA00022692"/>
    </source>
</evidence>
<evidence type="ECO:0000256" key="6">
    <source>
        <dbReference type="ARBA" id="ARBA00022448"/>
    </source>
</evidence>
<dbReference type="InterPro" id="IPR001750">
    <property type="entry name" value="ND/Mrp_TM"/>
</dbReference>
<evidence type="ECO:0000259" key="18">
    <source>
        <dbReference type="Pfam" id="PF00361"/>
    </source>
</evidence>
<protein>
    <recommendedName>
        <fullName evidence="5 17">NADH-ubiquinone oxidoreductase chain 4</fullName>
        <ecNumber evidence="4 17">7.1.1.2</ecNumber>
    </recommendedName>
</protein>
<geneLocation type="mitochondrion" evidence="20"/>
<dbReference type="PANTHER" id="PTHR43507">
    <property type="entry name" value="NADH-UBIQUINONE OXIDOREDUCTASE CHAIN 4"/>
    <property type="match status" value="1"/>
</dbReference>
<feature type="transmembrane region" description="Helical" evidence="17">
    <location>
        <begin position="422"/>
        <end position="444"/>
    </location>
</feature>
<feature type="domain" description="NADH:ubiquinone oxidoreductase chain 4 N-terminal" evidence="19">
    <location>
        <begin position="1"/>
        <end position="103"/>
    </location>
</feature>
<dbReference type="AlphaFoldDB" id="A0A109NT17"/>
<evidence type="ECO:0000259" key="19">
    <source>
        <dbReference type="Pfam" id="PF01059"/>
    </source>
</evidence>
<dbReference type="InterPro" id="IPR003918">
    <property type="entry name" value="NADH_UbQ_OxRdtase"/>
</dbReference>
<evidence type="ECO:0000256" key="9">
    <source>
        <dbReference type="ARBA" id="ARBA00022967"/>
    </source>
</evidence>
<dbReference type="InterPro" id="IPR000260">
    <property type="entry name" value="NADH4_N"/>
</dbReference>
<evidence type="ECO:0000256" key="5">
    <source>
        <dbReference type="ARBA" id="ARBA00021006"/>
    </source>
</evidence>
<keyword evidence="12 17" id="KW-0520">NAD</keyword>
<dbReference type="GO" id="GO:0031966">
    <property type="term" value="C:mitochondrial membrane"/>
    <property type="evidence" value="ECO:0007669"/>
    <property type="project" value="UniProtKB-SubCell"/>
</dbReference>
<comment type="similarity">
    <text evidence="3 17">Belongs to the complex I subunit 4 family.</text>
</comment>
<evidence type="ECO:0000256" key="10">
    <source>
        <dbReference type="ARBA" id="ARBA00022982"/>
    </source>
</evidence>
<feature type="transmembrane region" description="Helical" evidence="17">
    <location>
        <begin position="182"/>
        <end position="204"/>
    </location>
</feature>
<name>A0A109NT17_PLOIN</name>
<dbReference type="Pfam" id="PF00361">
    <property type="entry name" value="Proton_antipo_M"/>
    <property type="match status" value="1"/>
</dbReference>
<keyword evidence="6 17" id="KW-0813">Transport</keyword>
<evidence type="ECO:0000256" key="4">
    <source>
        <dbReference type="ARBA" id="ARBA00012944"/>
    </source>
</evidence>
<comment type="function">
    <text evidence="17">Core subunit of the mitochondrial membrane respiratory chain NADH dehydrogenase (Complex I) which catalyzes electron transfer from NADH through the respiratory chain, using ubiquinone as an electron acceptor. Essential for the catalytic activity and assembly of complex I.</text>
</comment>
<dbReference type="EC" id="7.1.1.2" evidence="4 17"/>
<feature type="transmembrane region" description="Helical" evidence="17">
    <location>
        <begin position="274"/>
        <end position="295"/>
    </location>
</feature>
<evidence type="ECO:0000256" key="7">
    <source>
        <dbReference type="ARBA" id="ARBA00022660"/>
    </source>
</evidence>
<feature type="transmembrane region" description="Helical" evidence="17">
    <location>
        <begin position="110"/>
        <end position="131"/>
    </location>
</feature>
<keyword evidence="13 17" id="KW-0830">Ubiquinone</keyword>
<keyword evidence="9" id="KW-1278">Translocase</keyword>
<evidence type="ECO:0000256" key="11">
    <source>
        <dbReference type="ARBA" id="ARBA00022989"/>
    </source>
</evidence>
<keyword evidence="10 17" id="KW-0249">Electron transport</keyword>
<comment type="function">
    <text evidence="1">Core subunit of the mitochondrial membrane respiratory chain NADH dehydrogenase (Complex I) that is believed to belong to the minimal assembly required for catalysis. Complex I functions in the transfer of electrons from NADH to the respiratory chain. The immediate electron acceptor for the enzyme is believed to be ubiquinone.</text>
</comment>
<dbReference type="GO" id="GO:0008137">
    <property type="term" value="F:NADH dehydrogenase (ubiquinone) activity"/>
    <property type="evidence" value="ECO:0007669"/>
    <property type="project" value="UniProtKB-UniRule"/>
</dbReference>
<evidence type="ECO:0000313" key="20">
    <source>
        <dbReference type="EMBL" id="AKM22518.1"/>
    </source>
</evidence>
<evidence type="ECO:0000256" key="12">
    <source>
        <dbReference type="ARBA" id="ARBA00023027"/>
    </source>
</evidence>
<evidence type="ECO:0000256" key="14">
    <source>
        <dbReference type="ARBA" id="ARBA00023128"/>
    </source>
</evidence>
<keyword evidence="8 17" id="KW-0812">Transmembrane</keyword>
<comment type="subcellular location">
    <subcellularLocation>
        <location evidence="2 17">Mitochondrion membrane</location>
        <topology evidence="2 17">Multi-pass membrane protein</topology>
    </subcellularLocation>
</comment>
<evidence type="ECO:0000256" key="16">
    <source>
        <dbReference type="ARBA" id="ARBA00049551"/>
    </source>
</evidence>
<feature type="transmembrane region" description="Helical" evidence="17">
    <location>
        <begin position="216"/>
        <end position="237"/>
    </location>
</feature>
<keyword evidence="7 17" id="KW-0679">Respiratory chain</keyword>
<dbReference type="GO" id="GO:0003954">
    <property type="term" value="F:NADH dehydrogenase activity"/>
    <property type="evidence" value="ECO:0007669"/>
    <property type="project" value="TreeGrafter"/>
</dbReference>
<dbReference type="PRINTS" id="PR01437">
    <property type="entry name" value="NUOXDRDTASE4"/>
</dbReference>
<dbReference type="GO" id="GO:0048039">
    <property type="term" value="F:ubiquinone binding"/>
    <property type="evidence" value="ECO:0007669"/>
    <property type="project" value="TreeGrafter"/>
</dbReference>
<feature type="transmembrane region" description="Helical" evidence="17">
    <location>
        <begin position="243"/>
        <end position="262"/>
    </location>
</feature>
<gene>
    <name evidence="20" type="primary">ND4</name>
</gene>
<keyword evidence="14 17" id="KW-0496">Mitochondrion</keyword>
<feature type="transmembrane region" description="Helical" evidence="17">
    <location>
        <begin position="301"/>
        <end position="322"/>
    </location>
</feature>
<evidence type="ECO:0000256" key="3">
    <source>
        <dbReference type="ARBA" id="ARBA00009025"/>
    </source>
</evidence>
<feature type="transmembrane region" description="Helical" evidence="17">
    <location>
        <begin position="143"/>
        <end position="162"/>
    </location>
</feature>